<protein>
    <recommendedName>
        <fullName evidence="3">MarR family transcriptional regulator</fullName>
    </recommendedName>
</protein>
<organism evidence="1 2">
    <name type="scientific">Novosphingobium hassiacum</name>
    <dbReference type="NCBI Taxonomy" id="173676"/>
    <lineage>
        <taxon>Bacteria</taxon>
        <taxon>Pseudomonadati</taxon>
        <taxon>Pseudomonadota</taxon>
        <taxon>Alphaproteobacteria</taxon>
        <taxon>Sphingomonadales</taxon>
        <taxon>Sphingomonadaceae</taxon>
        <taxon>Novosphingobium</taxon>
    </lineage>
</organism>
<evidence type="ECO:0008006" key="3">
    <source>
        <dbReference type="Google" id="ProtNLM"/>
    </source>
</evidence>
<name>A0A7W6EVK4_9SPHN</name>
<gene>
    <name evidence="1" type="ORF">GGQ88_001698</name>
</gene>
<dbReference type="RefSeq" id="WP_183612696.1">
    <property type="nucleotide sequence ID" value="NZ_JACICY010000003.1"/>
</dbReference>
<reference evidence="1 2" key="1">
    <citation type="submission" date="2020-08" db="EMBL/GenBank/DDBJ databases">
        <title>Genomic Encyclopedia of Type Strains, Phase IV (KMG-IV): sequencing the most valuable type-strain genomes for metagenomic binning, comparative biology and taxonomic classification.</title>
        <authorList>
            <person name="Goeker M."/>
        </authorList>
    </citation>
    <scope>NUCLEOTIDE SEQUENCE [LARGE SCALE GENOMIC DNA]</scope>
    <source>
        <strain evidence="1 2">DSM 14552</strain>
    </source>
</reference>
<dbReference type="InterPro" id="IPR036390">
    <property type="entry name" value="WH_DNA-bd_sf"/>
</dbReference>
<dbReference type="Gene3D" id="1.10.10.10">
    <property type="entry name" value="Winged helix-like DNA-binding domain superfamily/Winged helix DNA-binding domain"/>
    <property type="match status" value="1"/>
</dbReference>
<dbReference type="InterPro" id="IPR036388">
    <property type="entry name" value="WH-like_DNA-bd_sf"/>
</dbReference>
<dbReference type="EMBL" id="JACICY010000003">
    <property type="protein sequence ID" value="MBB3860432.1"/>
    <property type="molecule type" value="Genomic_DNA"/>
</dbReference>
<dbReference type="SUPFAM" id="SSF46785">
    <property type="entry name" value="Winged helix' DNA-binding domain"/>
    <property type="match status" value="1"/>
</dbReference>
<accession>A0A7W6EVK4</accession>
<evidence type="ECO:0000313" key="2">
    <source>
        <dbReference type="Proteomes" id="UP000562395"/>
    </source>
</evidence>
<dbReference type="AlphaFoldDB" id="A0A7W6EVK4"/>
<comment type="caution">
    <text evidence="1">The sequence shown here is derived from an EMBL/GenBank/DDBJ whole genome shotgun (WGS) entry which is preliminary data.</text>
</comment>
<dbReference type="Proteomes" id="UP000562395">
    <property type="component" value="Unassembled WGS sequence"/>
</dbReference>
<sequence>MGKDQLRAKARRLIATANELLAIAHELESSDAEQRAEDSAALHIAKDSPVWSEVARSAYRERRRRSNIFNDPTLFGEPAWDILLDLFIAAKERKRLPVTSACIGAAVPATTALRWLTVLEEKRLIVRENDTADARRVFVRLSTDGYEKMVAYFANIAGDMRQDEEIEFPAMRMAQ</sequence>
<keyword evidence="2" id="KW-1185">Reference proteome</keyword>
<evidence type="ECO:0000313" key="1">
    <source>
        <dbReference type="EMBL" id="MBB3860432.1"/>
    </source>
</evidence>
<proteinExistence type="predicted"/>